<feature type="non-terminal residue" evidence="1">
    <location>
        <position position="51"/>
    </location>
</feature>
<dbReference type="Proteomes" id="UP001233999">
    <property type="component" value="Unassembled WGS sequence"/>
</dbReference>
<feature type="non-terminal residue" evidence="1">
    <location>
        <position position="1"/>
    </location>
</feature>
<accession>A0AAD8EPJ9</accession>
<comment type="caution">
    <text evidence="1">The sequence shown here is derived from an EMBL/GenBank/DDBJ whole genome shotgun (WGS) entry which is preliminary data.</text>
</comment>
<sequence>IFFPFDELTPTYKAAVSFPRQGPLLVVILMKICCVLTEQCRFHGRRFSLNS</sequence>
<name>A0AAD8EPJ9_DIPPU</name>
<reference evidence="1" key="1">
    <citation type="journal article" date="2023" name="IScience">
        <title>Live-bearing cockroach genome reveals convergent evolutionary mechanisms linked to viviparity in insects and beyond.</title>
        <authorList>
            <person name="Fouks B."/>
            <person name="Harrison M.C."/>
            <person name="Mikhailova A.A."/>
            <person name="Marchal E."/>
            <person name="English S."/>
            <person name="Carruthers M."/>
            <person name="Jennings E.C."/>
            <person name="Chiamaka E.L."/>
            <person name="Frigard R.A."/>
            <person name="Pippel M."/>
            <person name="Attardo G.M."/>
            <person name="Benoit J.B."/>
            <person name="Bornberg-Bauer E."/>
            <person name="Tobe S.S."/>
        </authorList>
    </citation>
    <scope>NUCLEOTIDE SEQUENCE</scope>
    <source>
        <strain evidence="1">Stay&amp;Tobe</strain>
    </source>
</reference>
<reference evidence="1" key="2">
    <citation type="submission" date="2023-05" db="EMBL/GenBank/DDBJ databases">
        <authorList>
            <person name="Fouks B."/>
        </authorList>
    </citation>
    <scope>NUCLEOTIDE SEQUENCE</scope>
    <source>
        <strain evidence="1">Stay&amp;Tobe</strain>
        <tissue evidence="1">Testes</tissue>
    </source>
</reference>
<dbReference type="EMBL" id="JASPKZ010001617">
    <property type="protein sequence ID" value="KAJ9597329.1"/>
    <property type="molecule type" value="Genomic_DNA"/>
</dbReference>
<evidence type="ECO:0000313" key="2">
    <source>
        <dbReference type="Proteomes" id="UP001233999"/>
    </source>
</evidence>
<organism evidence="1 2">
    <name type="scientific">Diploptera punctata</name>
    <name type="common">Pacific beetle cockroach</name>
    <dbReference type="NCBI Taxonomy" id="6984"/>
    <lineage>
        <taxon>Eukaryota</taxon>
        <taxon>Metazoa</taxon>
        <taxon>Ecdysozoa</taxon>
        <taxon>Arthropoda</taxon>
        <taxon>Hexapoda</taxon>
        <taxon>Insecta</taxon>
        <taxon>Pterygota</taxon>
        <taxon>Neoptera</taxon>
        <taxon>Polyneoptera</taxon>
        <taxon>Dictyoptera</taxon>
        <taxon>Blattodea</taxon>
        <taxon>Blaberoidea</taxon>
        <taxon>Blaberidae</taxon>
        <taxon>Diplopterinae</taxon>
        <taxon>Diploptera</taxon>
    </lineage>
</organism>
<keyword evidence="2" id="KW-1185">Reference proteome</keyword>
<evidence type="ECO:0000313" key="1">
    <source>
        <dbReference type="EMBL" id="KAJ9597329.1"/>
    </source>
</evidence>
<gene>
    <name evidence="1" type="ORF">L9F63_011800</name>
</gene>
<proteinExistence type="predicted"/>
<dbReference type="AlphaFoldDB" id="A0AAD8EPJ9"/>
<protein>
    <submittedName>
        <fullName evidence="1">Uncharacterized protein</fullName>
    </submittedName>
</protein>